<dbReference type="Proteomes" id="UP000178230">
    <property type="component" value="Unassembled WGS sequence"/>
</dbReference>
<evidence type="ECO:0000313" key="2">
    <source>
        <dbReference type="Proteomes" id="UP000178230"/>
    </source>
</evidence>
<dbReference type="EMBL" id="MFIY01000020">
    <property type="protein sequence ID" value="OGG00189.1"/>
    <property type="molecule type" value="Genomic_DNA"/>
</dbReference>
<evidence type="ECO:0000313" key="1">
    <source>
        <dbReference type="EMBL" id="OGG00189.1"/>
    </source>
</evidence>
<comment type="caution">
    <text evidence="1">The sequence shown here is derived from an EMBL/GenBank/DDBJ whole genome shotgun (WGS) entry which is preliminary data.</text>
</comment>
<dbReference type="AlphaFoldDB" id="A0A1F5YJ03"/>
<protein>
    <submittedName>
        <fullName evidence="1">Uncharacterized protein</fullName>
    </submittedName>
</protein>
<sequence length="118" mass="13006">MPIEPDNFDELPWEQQRAYLLSIDFGEDPGEPPDPGKIIYCDKKPKVKKKVICPRNLRVGGCGACLKAVPFDITSPTDKGAIGITAARLHAGDAIKAYGRRDRGLRGVGGTRSFWPRR</sequence>
<proteinExistence type="predicted"/>
<accession>A0A1F5YJ03</accession>
<gene>
    <name evidence="1" type="ORF">A2Y99_03620</name>
</gene>
<name>A0A1F5YJ03_9BACT</name>
<reference evidence="1 2" key="1">
    <citation type="journal article" date="2016" name="Nat. Commun.">
        <title>Thousands of microbial genomes shed light on interconnected biogeochemical processes in an aquifer system.</title>
        <authorList>
            <person name="Anantharaman K."/>
            <person name="Brown C.T."/>
            <person name="Hug L.A."/>
            <person name="Sharon I."/>
            <person name="Castelle C.J."/>
            <person name="Probst A.J."/>
            <person name="Thomas B.C."/>
            <person name="Singh A."/>
            <person name="Wilkins M.J."/>
            <person name="Karaoz U."/>
            <person name="Brodie E.L."/>
            <person name="Williams K.H."/>
            <person name="Hubbard S.S."/>
            <person name="Banfield J.F."/>
        </authorList>
    </citation>
    <scope>NUCLEOTIDE SEQUENCE [LARGE SCALE GENOMIC DNA]</scope>
</reference>
<organism evidence="1 2">
    <name type="scientific">Candidatus Gottesmanbacteria bacterium RBG_13_37_7</name>
    <dbReference type="NCBI Taxonomy" id="1798369"/>
    <lineage>
        <taxon>Bacteria</taxon>
        <taxon>Candidatus Gottesmaniibacteriota</taxon>
    </lineage>
</organism>